<proteinExistence type="predicted"/>
<reference evidence="1" key="1">
    <citation type="submission" date="2018-01" db="EMBL/GenBank/DDBJ databases">
        <title>An insight into the sialome of Amazonian anophelines.</title>
        <authorList>
            <person name="Ribeiro J.M."/>
            <person name="Scarpassa V."/>
            <person name="Calvo E."/>
        </authorList>
    </citation>
    <scope>NUCLEOTIDE SEQUENCE</scope>
</reference>
<dbReference type="AlphaFoldDB" id="A0A2M4DNG6"/>
<accession>A0A2M4DNG6</accession>
<name>A0A2M4DNG6_ANODA</name>
<organism evidence="1">
    <name type="scientific">Anopheles darlingi</name>
    <name type="common">Mosquito</name>
    <dbReference type="NCBI Taxonomy" id="43151"/>
    <lineage>
        <taxon>Eukaryota</taxon>
        <taxon>Metazoa</taxon>
        <taxon>Ecdysozoa</taxon>
        <taxon>Arthropoda</taxon>
        <taxon>Hexapoda</taxon>
        <taxon>Insecta</taxon>
        <taxon>Pterygota</taxon>
        <taxon>Neoptera</taxon>
        <taxon>Endopterygota</taxon>
        <taxon>Diptera</taxon>
        <taxon>Nematocera</taxon>
        <taxon>Culicoidea</taxon>
        <taxon>Culicidae</taxon>
        <taxon>Anophelinae</taxon>
        <taxon>Anopheles</taxon>
    </lineage>
</organism>
<dbReference type="EMBL" id="GGFL01014932">
    <property type="protein sequence ID" value="MBW79110.1"/>
    <property type="molecule type" value="Transcribed_RNA"/>
</dbReference>
<evidence type="ECO:0000313" key="1">
    <source>
        <dbReference type="EMBL" id="MBW79110.1"/>
    </source>
</evidence>
<sequence length="68" mass="7302">MKPATLSSSLVITCGLLTDSLIRSSHRSISSCSLQKSIAIDTSLRLCSMIVRASRVLPIFASRYTISG</sequence>
<protein>
    <submittedName>
        <fullName evidence="1">Putative secreted protein</fullName>
    </submittedName>
</protein>